<dbReference type="AlphaFoldDB" id="A0A1W0A9R4"/>
<evidence type="ECO:0000313" key="4">
    <source>
        <dbReference type="Proteomes" id="UP000243217"/>
    </source>
</evidence>
<protein>
    <recommendedName>
        <fullName evidence="5">Ubiquitin-like domain-containing protein</fullName>
    </recommendedName>
</protein>
<sequence length="179" mass="20694">MEREEWELVVKQDKKEEQEMNEQEEEIPIRVRVGEQLYAHAFTKNDSVQEFVDRVFPMLKEDGKRVRMIYKGGLLEFTKLMMQYNFEPDDVIHAIITDIVPETTQSSTSSPSNEMLFGMPLRAADALLLFTGIILLALWFVYGNYPQSFNAVSFLMLLSLSGFHAYCVYCAFILSNLGR</sequence>
<keyword evidence="2" id="KW-0812">Transmembrane</keyword>
<keyword evidence="4" id="KW-1185">Reference proteome</keyword>
<dbReference type="GO" id="GO:0036503">
    <property type="term" value="P:ERAD pathway"/>
    <property type="evidence" value="ECO:0007669"/>
    <property type="project" value="InterPro"/>
</dbReference>
<name>A0A1W0A9R4_9STRA</name>
<gene>
    <name evidence="3" type="ORF">THRCLA_00948</name>
</gene>
<dbReference type="OrthoDB" id="161999at2759"/>
<evidence type="ECO:0000256" key="2">
    <source>
        <dbReference type="SAM" id="Phobius"/>
    </source>
</evidence>
<feature type="transmembrane region" description="Helical" evidence="2">
    <location>
        <begin position="123"/>
        <end position="142"/>
    </location>
</feature>
<dbReference type="PANTHER" id="PTHR14557:SF5">
    <property type="entry name" value="UBIQUITIN-LIKE DOMAIN-CONTAINING PROTEIN"/>
    <property type="match status" value="1"/>
</dbReference>
<feature type="compositionally biased region" description="Basic and acidic residues" evidence="1">
    <location>
        <begin position="1"/>
        <end position="18"/>
    </location>
</feature>
<dbReference type="EMBL" id="JNBS01000283">
    <property type="protein sequence ID" value="OQS07047.1"/>
    <property type="molecule type" value="Genomic_DNA"/>
</dbReference>
<keyword evidence="2" id="KW-1133">Transmembrane helix</keyword>
<proteinExistence type="predicted"/>
<dbReference type="SUPFAM" id="SSF54236">
    <property type="entry name" value="Ubiquitin-like"/>
    <property type="match status" value="1"/>
</dbReference>
<evidence type="ECO:0000313" key="3">
    <source>
        <dbReference type="EMBL" id="OQS07047.1"/>
    </source>
</evidence>
<accession>A0A1W0A9R4</accession>
<evidence type="ECO:0000256" key="1">
    <source>
        <dbReference type="SAM" id="MobiDB-lite"/>
    </source>
</evidence>
<dbReference type="InterPro" id="IPR029071">
    <property type="entry name" value="Ubiquitin-like_domsf"/>
</dbReference>
<feature type="region of interest" description="Disordered" evidence="1">
    <location>
        <begin position="1"/>
        <end position="23"/>
    </location>
</feature>
<dbReference type="Proteomes" id="UP000243217">
    <property type="component" value="Unassembled WGS sequence"/>
</dbReference>
<keyword evidence="2" id="KW-0472">Membrane</keyword>
<feature type="transmembrane region" description="Helical" evidence="2">
    <location>
        <begin position="154"/>
        <end position="174"/>
    </location>
</feature>
<reference evidence="3 4" key="1">
    <citation type="journal article" date="2014" name="Genome Biol. Evol.">
        <title>The secreted proteins of Achlya hypogyna and Thraustotheca clavata identify the ancestral oomycete secretome and reveal gene acquisitions by horizontal gene transfer.</title>
        <authorList>
            <person name="Misner I."/>
            <person name="Blouin N."/>
            <person name="Leonard G."/>
            <person name="Richards T.A."/>
            <person name="Lane C.E."/>
        </authorList>
    </citation>
    <scope>NUCLEOTIDE SEQUENCE [LARGE SCALE GENOMIC DNA]</scope>
    <source>
        <strain evidence="3 4">ATCC 34112</strain>
    </source>
</reference>
<dbReference type="Gene3D" id="3.10.20.90">
    <property type="entry name" value="Phosphatidylinositol 3-kinase Catalytic Subunit, Chain A, domain 1"/>
    <property type="match status" value="1"/>
</dbReference>
<comment type="caution">
    <text evidence="3">The sequence shown here is derived from an EMBL/GenBank/DDBJ whole genome shotgun (WGS) entry which is preliminary data.</text>
</comment>
<evidence type="ECO:0008006" key="5">
    <source>
        <dbReference type="Google" id="ProtNLM"/>
    </source>
</evidence>
<dbReference type="InterPro" id="IPR040352">
    <property type="entry name" value="TMUB1/2"/>
</dbReference>
<dbReference type="PANTHER" id="PTHR14557">
    <property type="entry name" value="PROTEIN C7ORF21"/>
    <property type="match status" value="1"/>
</dbReference>
<organism evidence="3 4">
    <name type="scientific">Thraustotheca clavata</name>
    <dbReference type="NCBI Taxonomy" id="74557"/>
    <lineage>
        <taxon>Eukaryota</taxon>
        <taxon>Sar</taxon>
        <taxon>Stramenopiles</taxon>
        <taxon>Oomycota</taxon>
        <taxon>Saprolegniomycetes</taxon>
        <taxon>Saprolegniales</taxon>
        <taxon>Achlyaceae</taxon>
        <taxon>Thraustotheca</taxon>
    </lineage>
</organism>